<keyword evidence="2" id="KW-1185">Reference proteome</keyword>
<dbReference type="Proteomes" id="UP000828390">
    <property type="component" value="Unassembled WGS sequence"/>
</dbReference>
<name>A0A9D4DP88_DREPO</name>
<sequence>MIECCRNAKDEILECLDLIRVSSHSVYENFTAKFDGYDKKTTKLRRVTSLLSLVDWSLYRLQNPVQTAK</sequence>
<gene>
    <name evidence="1" type="ORF">DPMN_186195</name>
</gene>
<proteinExistence type="predicted"/>
<reference evidence="1" key="1">
    <citation type="journal article" date="2019" name="bioRxiv">
        <title>The Genome of the Zebra Mussel, Dreissena polymorpha: A Resource for Invasive Species Research.</title>
        <authorList>
            <person name="McCartney M.A."/>
            <person name="Auch B."/>
            <person name="Kono T."/>
            <person name="Mallez S."/>
            <person name="Zhang Y."/>
            <person name="Obille A."/>
            <person name="Becker A."/>
            <person name="Abrahante J.E."/>
            <person name="Garbe J."/>
            <person name="Badalamenti J.P."/>
            <person name="Herman A."/>
            <person name="Mangelson H."/>
            <person name="Liachko I."/>
            <person name="Sullivan S."/>
            <person name="Sone E.D."/>
            <person name="Koren S."/>
            <person name="Silverstein K.A.T."/>
            <person name="Beckman K.B."/>
            <person name="Gohl D.M."/>
        </authorList>
    </citation>
    <scope>NUCLEOTIDE SEQUENCE</scope>
    <source>
        <strain evidence="1">Duluth1</strain>
        <tissue evidence="1">Whole animal</tissue>
    </source>
</reference>
<reference evidence="1" key="2">
    <citation type="submission" date="2020-11" db="EMBL/GenBank/DDBJ databases">
        <authorList>
            <person name="McCartney M.A."/>
            <person name="Auch B."/>
            <person name="Kono T."/>
            <person name="Mallez S."/>
            <person name="Becker A."/>
            <person name="Gohl D.M."/>
            <person name="Silverstein K.A.T."/>
            <person name="Koren S."/>
            <person name="Bechman K.B."/>
            <person name="Herman A."/>
            <person name="Abrahante J.E."/>
            <person name="Garbe J."/>
        </authorList>
    </citation>
    <scope>NUCLEOTIDE SEQUENCE</scope>
    <source>
        <strain evidence="1">Duluth1</strain>
        <tissue evidence="1">Whole animal</tissue>
    </source>
</reference>
<dbReference type="AlphaFoldDB" id="A0A9D4DP88"/>
<evidence type="ECO:0000313" key="2">
    <source>
        <dbReference type="Proteomes" id="UP000828390"/>
    </source>
</evidence>
<accession>A0A9D4DP88</accession>
<organism evidence="1 2">
    <name type="scientific">Dreissena polymorpha</name>
    <name type="common">Zebra mussel</name>
    <name type="synonym">Mytilus polymorpha</name>
    <dbReference type="NCBI Taxonomy" id="45954"/>
    <lineage>
        <taxon>Eukaryota</taxon>
        <taxon>Metazoa</taxon>
        <taxon>Spiralia</taxon>
        <taxon>Lophotrochozoa</taxon>
        <taxon>Mollusca</taxon>
        <taxon>Bivalvia</taxon>
        <taxon>Autobranchia</taxon>
        <taxon>Heteroconchia</taxon>
        <taxon>Euheterodonta</taxon>
        <taxon>Imparidentia</taxon>
        <taxon>Neoheterodontei</taxon>
        <taxon>Myida</taxon>
        <taxon>Dreissenoidea</taxon>
        <taxon>Dreissenidae</taxon>
        <taxon>Dreissena</taxon>
    </lineage>
</organism>
<dbReference type="EMBL" id="JAIWYP010000010">
    <property type="protein sequence ID" value="KAH3751627.1"/>
    <property type="molecule type" value="Genomic_DNA"/>
</dbReference>
<evidence type="ECO:0000313" key="1">
    <source>
        <dbReference type="EMBL" id="KAH3751627.1"/>
    </source>
</evidence>
<protein>
    <submittedName>
        <fullName evidence="1">Uncharacterized protein</fullName>
    </submittedName>
</protein>
<comment type="caution">
    <text evidence="1">The sequence shown here is derived from an EMBL/GenBank/DDBJ whole genome shotgun (WGS) entry which is preliminary data.</text>
</comment>